<protein>
    <recommendedName>
        <fullName evidence="10">PXA domain-containing protein</fullName>
    </recommendedName>
</protein>
<gene>
    <name evidence="8" type="ORF">Z519_03998</name>
</gene>
<feature type="region of interest" description="Disordered" evidence="3">
    <location>
        <begin position="593"/>
        <end position="619"/>
    </location>
</feature>
<evidence type="ECO:0000259" key="6">
    <source>
        <dbReference type="PROSITE" id="PS50195"/>
    </source>
</evidence>
<keyword evidence="4" id="KW-0812">Transmembrane</keyword>
<dbReference type="PROSITE" id="PS50195">
    <property type="entry name" value="PX"/>
    <property type="match status" value="1"/>
</dbReference>
<evidence type="ECO:0000259" key="7">
    <source>
        <dbReference type="PROSITE" id="PS51207"/>
    </source>
</evidence>
<dbReference type="Gene3D" id="3.30.1520.10">
    <property type="entry name" value="Phox-like domain"/>
    <property type="match status" value="1"/>
</dbReference>
<dbReference type="GO" id="GO:0035091">
    <property type="term" value="F:phosphatidylinositol binding"/>
    <property type="evidence" value="ECO:0007669"/>
    <property type="project" value="InterPro"/>
</dbReference>
<feature type="region of interest" description="Disordered" evidence="3">
    <location>
        <begin position="705"/>
        <end position="741"/>
    </location>
</feature>
<feature type="compositionally biased region" description="Polar residues" evidence="3">
    <location>
        <begin position="712"/>
        <end position="726"/>
    </location>
</feature>
<dbReference type="Pfam" id="PF08628">
    <property type="entry name" value="Nexin_C"/>
    <property type="match status" value="1"/>
</dbReference>
<feature type="transmembrane region" description="Helical" evidence="4">
    <location>
        <begin position="36"/>
        <end position="58"/>
    </location>
</feature>
<evidence type="ECO:0000256" key="4">
    <source>
        <dbReference type="SAM" id="Phobius"/>
    </source>
</evidence>
<dbReference type="PROSITE" id="PS50132">
    <property type="entry name" value="RGS"/>
    <property type="match status" value="1"/>
</dbReference>
<name>A0A0D2IF63_CLAB1</name>
<dbReference type="InterPro" id="IPR003114">
    <property type="entry name" value="Phox_assoc"/>
</dbReference>
<keyword evidence="9" id="KW-1185">Reference proteome</keyword>
<dbReference type="OrthoDB" id="120967at2759"/>
<dbReference type="EMBL" id="KN846984">
    <property type="protein sequence ID" value="KIW95414.1"/>
    <property type="molecule type" value="Genomic_DNA"/>
</dbReference>
<feature type="domain" description="PX" evidence="6">
    <location>
        <begin position="874"/>
        <end position="992"/>
    </location>
</feature>
<dbReference type="SMART" id="SM00315">
    <property type="entry name" value="RGS"/>
    <property type="match status" value="1"/>
</dbReference>
<reference evidence="8" key="1">
    <citation type="submission" date="2015-01" db="EMBL/GenBank/DDBJ databases">
        <title>The Genome Sequence of Cladophialophora bantiana CBS 173.52.</title>
        <authorList>
            <consortium name="The Broad Institute Genomics Platform"/>
            <person name="Cuomo C."/>
            <person name="de Hoog S."/>
            <person name="Gorbushina A."/>
            <person name="Stielow B."/>
            <person name="Teixiera M."/>
            <person name="Abouelleil A."/>
            <person name="Chapman S.B."/>
            <person name="Priest M."/>
            <person name="Young S.K."/>
            <person name="Wortman J."/>
            <person name="Nusbaum C."/>
            <person name="Birren B."/>
        </authorList>
    </citation>
    <scope>NUCLEOTIDE SEQUENCE [LARGE SCALE GENOMIC DNA]</scope>
    <source>
        <strain evidence="8">CBS 173.52</strain>
    </source>
</reference>
<dbReference type="Proteomes" id="UP000053789">
    <property type="component" value="Unassembled WGS sequence"/>
</dbReference>
<dbReference type="InterPro" id="IPR036305">
    <property type="entry name" value="RGS_sf"/>
</dbReference>
<dbReference type="InterPro" id="IPR036871">
    <property type="entry name" value="PX_dom_sf"/>
</dbReference>
<sequence length="1232" mass="137679">MNLTLTLTHRHVLSAAIAAFIAWGLAVRVLPVLRFLGYAFTLGSLVTLVSLLAATFGVSRSRATYQTLASPPNLSPAFLFPGKWDFEVSVLQVSQQYQPLQLYDQSFVVSQALDTLIGLALRDFVSSWYQNISKSPVFVNEVDRNIRAALVEIKDRILGEDMVNVIVSKIVPLITAHLRDFDQAERAVRGRSLNRNVTESEELELAIAAKYKDGKLHPAAALAFSDTKTVQQDHLRKTLVRILPDLLSSSMMGSRATLVLVKEIVAGAVLFPIMQLLSDPDTWNQIIEAYGRTALQDRKTVRRMREALDQHASPIPKGKTGQDLPRLAPNDSERAFERFVRAIRKTKNLSDARRFRSSVASQIQRESLVEGQDPVYLRRLEMAKRVLDQKIAKLTQTGPVPHAAIPQLDSRPTPASKPREWTMVEIMHTASGLSYFMEYMDRQNRMSLVQFWVVVDGFRNPLEDDFGDELNPGIQQNWTDADRMDIAQISEKYMLKEELKIPQESKDAIKAFLAAGRKATPQQYRAARTAILAAQSAVLEELETRHLPNFRKSDLYYKFLASAEAAAARPRMQSTGNLAEGNGQVGADVTKSLSQAPPMARTSSQLATRNKDLRRAAVSSSDVRSLASSKLFDDGDFAKRSGGSTPLFDDGYDTDPLAHSTHSLGHESLNGDSIDQRQVIENMEAAMNNIMTDSPMDETMGYDDDTLFGSPVSASKSSKNIESPRSSLDIPSAEQANRPKPSLATLGLVNTSSRIGVFTDNDLFPDEEKFIEDEYVDNDESKVDHVEEDEIHEAAPGDLGLAEAITALNNDIERLVAQESVVDTLTRKAELTNNVAELRILNKSKSSLQREIRRKELQRQQYIVQESDNSLYGRSSISIKSVVVGKEDDGREFALYVIEVQRQAGDQMPAAVWAIPRRYSEFHELHQRLRRRYPSTRDLEFPRRRVVMKLQKQFLQNRRLALEHYLQQLLQMPDVCRSRELRSFLSQSSIKSQQDTSKESNAQDIVSRIYNSVTEGMDEFLGNVSVLDQLSVAGQNLISAATNQLGMNQADIVPLEPGPVAEAEAELAAFEDKELEPFVKPICDIFLETFELNRGNNWLRGRAVIVVLHQLLGGTIERKIREIFTGLVQEESLLRYVDMIKETMWPGGGKMREAKPRTAAEKKKSKSEAALMLATLIPDLAGNVVGRANAQAAARRITATMNNARLNQHLVFTILDEIVGVLFDPSKKGGFT</sequence>
<dbReference type="GeneID" id="27696926"/>
<organism evidence="8 9">
    <name type="scientific">Cladophialophora bantiana (strain ATCC 10958 / CBS 173.52 / CDC B-1940 / NIH 8579)</name>
    <name type="common">Xylohypha bantiana</name>
    <dbReference type="NCBI Taxonomy" id="1442370"/>
    <lineage>
        <taxon>Eukaryota</taxon>
        <taxon>Fungi</taxon>
        <taxon>Dikarya</taxon>
        <taxon>Ascomycota</taxon>
        <taxon>Pezizomycotina</taxon>
        <taxon>Eurotiomycetes</taxon>
        <taxon>Chaetothyriomycetidae</taxon>
        <taxon>Chaetothyriales</taxon>
        <taxon>Herpotrichiellaceae</taxon>
        <taxon>Cladophialophora</taxon>
    </lineage>
</organism>
<dbReference type="PANTHER" id="PTHR22775">
    <property type="entry name" value="SORTING NEXIN"/>
    <property type="match status" value="1"/>
</dbReference>
<keyword evidence="2" id="KW-0175">Coiled coil</keyword>
<keyword evidence="4" id="KW-0472">Membrane</keyword>
<dbReference type="CDD" id="cd06876">
    <property type="entry name" value="PX_MDM1p"/>
    <property type="match status" value="1"/>
</dbReference>
<dbReference type="VEuPathDB" id="FungiDB:Z519_03998"/>
<dbReference type="RefSeq" id="XP_016622083.1">
    <property type="nucleotide sequence ID" value="XM_016761745.1"/>
</dbReference>
<feature type="compositionally biased region" description="Polar residues" evidence="3">
    <location>
        <begin position="593"/>
        <end position="608"/>
    </location>
</feature>
<dbReference type="PROSITE" id="PS51207">
    <property type="entry name" value="PXA"/>
    <property type="match status" value="1"/>
</dbReference>
<dbReference type="SUPFAM" id="SSF64268">
    <property type="entry name" value="PX domain"/>
    <property type="match status" value="1"/>
</dbReference>
<evidence type="ECO:0000256" key="1">
    <source>
        <dbReference type="ARBA" id="ARBA00010883"/>
    </source>
</evidence>
<dbReference type="PANTHER" id="PTHR22775:SF3">
    <property type="entry name" value="SORTING NEXIN-13"/>
    <property type="match status" value="1"/>
</dbReference>
<dbReference type="Gene3D" id="1.10.167.10">
    <property type="entry name" value="Regulator of G-protein Signalling 4, domain 2"/>
    <property type="match status" value="1"/>
</dbReference>
<dbReference type="InterPro" id="IPR044926">
    <property type="entry name" value="RGS_subdomain_2"/>
</dbReference>
<evidence type="ECO:0000259" key="5">
    <source>
        <dbReference type="PROSITE" id="PS50132"/>
    </source>
</evidence>
<dbReference type="InterPro" id="IPR016137">
    <property type="entry name" value="RGS"/>
</dbReference>
<evidence type="ECO:0000313" key="8">
    <source>
        <dbReference type="EMBL" id="KIW95414.1"/>
    </source>
</evidence>
<evidence type="ECO:0008006" key="10">
    <source>
        <dbReference type="Google" id="ProtNLM"/>
    </source>
</evidence>
<feature type="domain" description="RGS" evidence="5">
    <location>
        <begin position="422"/>
        <end position="560"/>
    </location>
</feature>
<dbReference type="SMART" id="SM00313">
    <property type="entry name" value="PXA"/>
    <property type="match status" value="1"/>
</dbReference>
<feature type="transmembrane region" description="Helical" evidence="4">
    <location>
        <begin position="12"/>
        <end position="30"/>
    </location>
</feature>
<feature type="coiled-coil region" evidence="2">
    <location>
        <begin position="838"/>
        <end position="865"/>
    </location>
</feature>
<dbReference type="Pfam" id="PF00787">
    <property type="entry name" value="PX"/>
    <property type="match status" value="1"/>
</dbReference>
<dbReference type="HOGENOM" id="CLU_002131_1_0_1"/>
<dbReference type="AlphaFoldDB" id="A0A0D2IF63"/>
<dbReference type="Pfam" id="PF00615">
    <property type="entry name" value="RGS"/>
    <property type="match status" value="1"/>
</dbReference>
<evidence type="ECO:0000256" key="3">
    <source>
        <dbReference type="SAM" id="MobiDB-lite"/>
    </source>
</evidence>
<evidence type="ECO:0000256" key="2">
    <source>
        <dbReference type="SAM" id="Coils"/>
    </source>
</evidence>
<comment type="similarity">
    <text evidence="1">Belongs to the sorting nexin family.</text>
</comment>
<feature type="domain" description="PXA" evidence="7">
    <location>
        <begin position="106"/>
        <end position="295"/>
    </location>
</feature>
<dbReference type="InterPro" id="IPR013937">
    <property type="entry name" value="Sorting_nexin_C"/>
</dbReference>
<accession>A0A0D2IF63</accession>
<proteinExistence type="inferred from homology"/>
<dbReference type="SMART" id="SM00312">
    <property type="entry name" value="PX"/>
    <property type="match status" value="1"/>
</dbReference>
<dbReference type="InterPro" id="IPR001683">
    <property type="entry name" value="PX_dom"/>
</dbReference>
<dbReference type="Pfam" id="PF02194">
    <property type="entry name" value="PXA"/>
    <property type="match status" value="1"/>
</dbReference>
<evidence type="ECO:0000313" key="9">
    <source>
        <dbReference type="Proteomes" id="UP000053789"/>
    </source>
</evidence>
<keyword evidence="4" id="KW-1133">Transmembrane helix</keyword>
<dbReference type="SUPFAM" id="SSF48097">
    <property type="entry name" value="Regulator of G-protein signaling, RGS"/>
    <property type="match status" value="1"/>
</dbReference>